<evidence type="ECO:0000313" key="3">
    <source>
        <dbReference type="Proteomes" id="UP000226431"/>
    </source>
</evidence>
<accession>A0A2C5ZHJ6</accession>
<feature type="transmembrane region" description="Helical" evidence="1">
    <location>
        <begin position="85"/>
        <end position="109"/>
    </location>
</feature>
<protein>
    <submittedName>
        <fullName evidence="2">Uncharacterized protein</fullName>
    </submittedName>
</protein>
<reference evidence="2 3" key="1">
    <citation type="submission" date="2017-06" db="EMBL/GenBank/DDBJ databases">
        <title>Ant-infecting Ophiocordyceps genomes reveal a high diversity of potential behavioral manipulation genes and a possible major role for enterotoxins.</title>
        <authorList>
            <person name="De Bekker C."/>
            <person name="Evans H.C."/>
            <person name="Brachmann A."/>
            <person name="Hughes D.P."/>
        </authorList>
    </citation>
    <scope>NUCLEOTIDE SEQUENCE [LARGE SCALE GENOMIC DNA]</scope>
    <source>
        <strain evidence="2 3">Map16</strain>
    </source>
</reference>
<name>A0A2C5ZHJ6_9HYPO</name>
<keyword evidence="3" id="KW-1185">Reference proteome</keyword>
<gene>
    <name evidence="2" type="ORF">CDD80_1264</name>
</gene>
<dbReference type="Proteomes" id="UP000226431">
    <property type="component" value="Unassembled WGS sequence"/>
</dbReference>
<dbReference type="EMBL" id="NJES01000015">
    <property type="protein sequence ID" value="PHH80497.1"/>
    <property type="molecule type" value="Genomic_DNA"/>
</dbReference>
<keyword evidence="1" id="KW-1133">Transmembrane helix</keyword>
<organism evidence="2 3">
    <name type="scientific">Ophiocordyceps camponoti-rufipedis</name>
    <dbReference type="NCBI Taxonomy" id="2004952"/>
    <lineage>
        <taxon>Eukaryota</taxon>
        <taxon>Fungi</taxon>
        <taxon>Dikarya</taxon>
        <taxon>Ascomycota</taxon>
        <taxon>Pezizomycotina</taxon>
        <taxon>Sordariomycetes</taxon>
        <taxon>Hypocreomycetidae</taxon>
        <taxon>Hypocreales</taxon>
        <taxon>Ophiocordycipitaceae</taxon>
        <taxon>Ophiocordyceps</taxon>
    </lineage>
</organism>
<feature type="transmembrane region" description="Helical" evidence="1">
    <location>
        <begin position="56"/>
        <end position="78"/>
    </location>
</feature>
<dbReference type="OrthoDB" id="10488380at2759"/>
<keyword evidence="1" id="KW-0472">Membrane</keyword>
<sequence length="159" mass="17088">MASSQESGTIHHQQSNGFHHAQEITLPQRLLDSLVAPSSRRRAYDYASSVASSRPILFSLVASQLLFSFPPILLFVVFTAATTAFALGAAVLFVLFWLAFALLLLLPALIVASSLALLVWAWALCSFFAARWIWSSANAVVAARNPDGSRANAKAAAVN</sequence>
<evidence type="ECO:0000313" key="2">
    <source>
        <dbReference type="EMBL" id="PHH80497.1"/>
    </source>
</evidence>
<proteinExistence type="predicted"/>
<dbReference type="AlphaFoldDB" id="A0A2C5ZHJ6"/>
<evidence type="ECO:0000256" key="1">
    <source>
        <dbReference type="SAM" id="Phobius"/>
    </source>
</evidence>
<comment type="caution">
    <text evidence="2">The sequence shown here is derived from an EMBL/GenBank/DDBJ whole genome shotgun (WGS) entry which is preliminary data.</text>
</comment>
<feature type="transmembrane region" description="Helical" evidence="1">
    <location>
        <begin position="115"/>
        <end position="134"/>
    </location>
</feature>
<dbReference type="Pfam" id="PF16015">
    <property type="entry name" value="Promethin"/>
    <property type="match status" value="1"/>
</dbReference>
<keyword evidence="1" id="KW-0812">Transmembrane</keyword>